<dbReference type="Proteomes" id="UP001302374">
    <property type="component" value="Chromosome"/>
</dbReference>
<gene>
    <name evidence="2" type="ORF">F1644_04280</name>
    <name evidence="1" type="ORF">GGR15_003252</name>
</gene>
<evidence type="ECO:0000313" key="2">
    <source>
        <dbReference type="EMBL" id="WOF11536.1"/>
    </source>
</evidence>
<sequence>MKTRIWILIGMLMGVIVSCSEDSISPSTDPETFDGLYSLPQGNHDYDARIVELSNKYNTRIYYKFVDKDYYWGVSTDIRWRFDTVNNRIVAGYDALPADENYVGEQLDLLENHFLKYFSDTLLLRTMPYRVLLSSVFDYIIYSSTGMPEVLPRTLVNAYSGYDYLAFNWGNANVKTMTSEQINAFKNDAVCVFLQRLADKELIKRSTAFTSVTNYGASMTAANMYEFGILHYSYRTIAGDWEQYVKAIVSTPYEQLIAPGGILHPDIDKKQMIRKKYDYMINHFKEEYNIDLQAIGDDVQN</sequence>
<keyword evidence="4" id="KW-1185">Reference proteome</keyword>
<dbReference type="Gene3D" id="3.40.390.70">
    <property type="match status" value="1"/>
</dbReference>
<dbReference type="AlphaFoldDB" id="A0A7X6BKY7"/>
<reference evidence="2 4" key="1">
    <citation type="submission" date="2019-09" db="EMBL/GenBank/DDBJ databases">
        <title>Butyricimonas paravirosa DSM 105722 (=214-4 = JCM 18677 = CCUG 65563).</title>
        <authorList>
            <person name="Le Roy T."/>
            <person name="Cani P.D."/>
        </authorList>
    </citation>
    <scope>NUCLEOTIDE SEQUENCE [LARGE SCALE GENOMIC DNA]</scope>
    <source>
        <strain evidence="2 4">DSM 105722</strain>
    </source>
</reference>
<dbReference type="Proteomes" id="UP000576368">
    <property type="component" value="Unassembled WGS sequence"/>
</dbReference>
<evidence type="ECO:0000313" key="1">
    <source>
        <dbReference type="EMBL" id="NJC19616.1"/>
    </source>
</evidence>
<accession>A0A7X6BKY7</accession>
<dbReference type="PROSITE" id="PS51257">
    <property type="entry name" value="PROKAR_LIPOPROTEIN"/>
    <property type="match status" value="1"/>
</dbReference>
<dbReference type="RefSeq" id="WP_118302003.1">
    <property type="nucleotide sequence ID" value="NZ_BMPA01000011.1"/>
</dbReference>
<evidence type="ECO:0000313" key="4">
    <source>
        <dbReference type="Proteomes" id="UP001302374"/>
    </source>
</evidence>
<proteinExistence type="predicted"/>
<reference evidence="1 3" key="2">
    <citation type="submission" date="2020-03" db="EMBL/GenBank/DDBJ databases">
        <title>Genomic Encyclopedia of Type Strains, Phase IV (KMG-IV): sequencing the most valuable type-strain genomes for metagenomic binning, comparative biology and taxonomic classification.</title>
        <authorList>
            <person name="Goeker M."/>
        </authorList>
    </citation>
    <scope>NUCLEOTIDE SEQUENCE [LARGE SCALE GENOMIC DNA]</scope>
    <source>
        <strain evidence="1 3">DSM 105722</strain>
    </source>
</reference>
<dbReference type="EMBL" id="JAATLI010000012">
    <property type="protein sequence ID" value="NJC19616.1"/>
    <property type="molecule type" value="Genomic_DNA"/>
</dbReference>
<dbReference type="EMBL" id="CP043839">
    <property type="protein sequence ID" value="WOF11536.1"/>
    <property type="molecule type" value="Genomic_DNA"/>
</dbReference>
<protein>
    <submittedName>
        <fullName evidence="1">Uncharacterized protein</fullName>
    </submittedName>
</protein>
<dbReference type="GeneID" id="86890487"/>
<organism evidence="1 3">
    <name type="scientific">Butyricimonas paravirosa</name>
    <dbReference type="NCBI Taxonomy" id="1472417"/>
    <lineage>
        <taxon>Bacteria</taxon>
        <taxon>Pseudomonadati</taxon>
        <taxon>Bacteroidota</taxon>
        <taxon>Bacteroidia</taxon>
        <taxon>Bacteroidales</taxon>
        <taxon>Odoribacteraceae</taxon>
        <taxon>Butyricimonas</taxon>
    </lineage>
</organism>
<name>A0A7X6BKY7_9BACT</name>
<evidence type="ECO:0000313" key="3">
    <source>
        <dbReference type="Proteomes" id="UP000576368"/>
    </source>
</evidence>